<protein>
    <submittedName>
        <fullName evidence="2">Glutathione peroxidase 3</fullName>
    </submittedName>
</protein>
<evidence type="ECO:0000313" key="2">
    <source>
        <dbReference type="EMBL" id="PKK26585.1"/>
    </source>
</evidence>
<feature type="region of interest" description="Disordered" evidence="1">
    <location>
        <begin position="37"/>
        <end position="78"/>
    </location>
</feature>
<dbReference type="Proteomes" id="UP000053872">
    <property type="component" value="Unassembled WGS sequence"/>
</dbReference>
<dbReference type="EMBL" id="AKCR02000025">
    <property type="protein sequence ID" value="PKK26585.1"/>
    <property type="molecule type" value="Genomic_DNA"/>
</dbReference>
<reference evidence="2 3" key="1">
    <citation type="journal article" date="2013" name="Science">
        <title>Genomic diversity and evolution of the head crest in the rock pigeon.</title>
        <authorList>
            <person name="Shapiro M.D."/>
            <person name="Kronenberg Z."/>
            <person name="Li C."/>
            <person name="Domyan E.T."/>
            <person name="Pan H."/>
            <person name="Campbell M."/>
            <person name="Tan H."/>
            <person name="Huff C.D."/>
            <person name="Hu H."/>
            <person name="Vickrey A.I."/>
            <person name="Nielsen S.C."/>
            <person name="Stringham S.A."/>
            <person name="Hu H."/>
            <person name="Willerslev E."/>
            <person name="Gilbert M.T."/>
            <person name="Yandell M."/>
            <person name="Zhang G."/>
            <person name="Wang J."/>
        </authorList>
    </citation>
    <scope>NUCLEOTIDE SEQUENCE [LARGE SCALE GENOMIC DNA]</scope>
    <source>
        <tissue evidence="2">Blood</tissue>
    </source>
</reference>
<comment type="caution">
    <text evidence="2">The sequence shown here is derived from an EMBL/GenBank/DDBJ whole genome shotgun (WGS) entry which is preliminary data.</text>
</comment>
<evidence type="ECO:0000313" key="3">
    <source>
        <dbReference type="Proteomes" id="UP000053872"/>
    </source>
</evidence>
<keyword evidence="3" id="KW-1185">Reference proteome</keyword>
<dbReference type="AlphaFoldDB" id="A0A2I0MA78"/>
<gene>
    <name evidence="2" type="primary">GPX3</name>
    <name evidence="2" type="ORF">A306_00007316</name>
</gene>
<accession>A0A2I0MA78</accession>
<keyword evidence="2" id="KW-0575">Peroxidase</keyword>
<organism evidence="2 3">
    <name type="scientific">Columba livia</name>
    <name type="common">Rock dove</name>
    <dbReference type="NCBI Taxonomy" id="8932"/>
    <lineage>
        <taxon>Eukaryota</taxon>
        <taxon>Metazoa</taxon>
        <taxon>Chordata</taxon>
        <taxon>Craniata</taxon>
        <taxon>Vertebrata</taxon>
        <taxon>Euteleostomi</taxon>
        <taxon>Archelosauria</taxon>
        <taxon>Archosauria</taxon>
        <taxon>Dinosauria</taxon>
        <taxon>Saurischia</taxon>
        <taxon>Theropoda</taxon>
        <taxon>Coelurosauria</taxon>
        <taxon>Aves</taxon>
        <taxon>Neognathae</taxon>
        <taxon>Neoaves</taxon>
        <taxon>Columbimorphae</taxon>
        <taxon>Columbiformes</taxon>
        <taxon>Columbidae</taxon>
        <taxon>Columba</taxon>
    </lineage>
</organism>
<evidence type="ECO:0000256" key="1">
    <source>
        <dbReference type="SAM" id="MobiDB-lite"/>
    </source>
</evidence>
<sequence>MFPNNPVFQLHSQQCHLLLATSLSPLCPPLCHPTLPGSKGMQGLSAPGAKDPVSMKARPESPRQGAGPARSCRAWSSS</sequence>
<proteinExistence type="predicted"/>
<dbReference type="GO" id="GO:0004601">
    <property type="term" value="F:peroxidase activity"/>
    <property type="evidence" value="ECO:0007669"/>
    <property type="project" value="UniProtKB-KW"/>
</dbReference>
<dbReference type="InParanoid" id="A0A2I0MA78"/>
<keyword evidence="2" id="KW-0560">Oxidoreductase</keyword>
<name>A0A2I0MA78_COLLI</name>